<dbReference type="Proteomes" id="UP000612893">
    <property type="component" value="Unassembled WGS sequence"/>
</dbReference>
<dbReference type="InterPro" id="IPR047867">
    <property type="entry name" value="Ribosomal_uL22_bac/org-type"/>
</dbReference>
<keyword evidence="16" id="KW-1185">Reference proteome</keyword>
<dbReference type="SUPFAM" id="SSF54843">
    <property type="entry name" value="Ribosomal protein L22"/>
    <property type="match status" value="1"/>
</dbReference>
<accession>A0A934KA14</accession>
<comment type="caution">
    <text evidence="15">The sequence shown here is derived from an EMBL/GenBank/DDBJ whole genome shotgun (WGS) entry which is preliminary data.</text>
</comment>
<comment type="subunit">
    <text evidence="3 10 12">Part of the 50S ribosomal subunit.</text>
</comment>
<dbReference type="NCBIfam" id="TIGR01044">
    <property type="entry name" value="rplV_bact"/>
    <property type="match status" value="1"/>
</dbReference>
<dbReference type="InterPro" id="IPR036394">
    <property type="entry name" value="Ribosomal_uL22_sf"/>
</dbReference>
<proteinExistence type="inferred from homology"/>
<evidence type="ECO:0000313" key="15">
    <source>
        <dbReference type="EMBL" id="MBJ7599341.1"/>
    </source>
</evidence>
<comment type="function">
    <text evidence="10 13">This protein binds specifically to 23S rRNA; its binding is stimulated by other ribosomal proteins, e.g., L4, L17, and L20. It is important during the early stages of 50S assembly. It makes multiple contacts with different domains of the 23S rRNA in the assembled 50S subunit and ribosome.</text>
</comment>
<comment type="function">
    <text evidence="8">This protein binds specifically to 23S rRNA; its binding is stimulated by other ribosomal proteins, e.g. L4, L17, and L20. It is important during the early stages of 50S assembly. It makes multiple contacts with different domains of the 23S rRNA in the assembled 50S subunit and ribosome.</text>
</comment>
<evidence type="ECO:0000256" key="3">
    <source>
        <dbReference type="ARBA" id="ARBA00011838"/>
    </source>
</evidence>
<sequence>MEVTARSKYIRRTPRKARIVADTVRGMRVIDALAQLEFSPKHAAADIAKAIRSAAANAEHNHSLAREDLWLKQILVDEGPTMKRIRPVSRGMAHQYFHRTCHITAIVEDRPEARPERRTSRPARRRTVNRTAPEPAASGEAVEGEAERGS</sequence>
<evidence type="ECO:0000256" key="6">
    <source>
        <dbReference type="ARBA" id="ARBA00022980"/>
    </source>
</evidence>
<keyword evidence="7 10" id="KW-0687">Ribonucleoprotein</keyword>
<dbReference type="PANTHER" id="PTHR13501:SF8">
    <property type="entry name" value="LARGE RIBOSOMAL SUBUNIT PROTEIN UL22M"/>
    <property type="match status" value="1"/>
</dbReference>
<evidence type="ECO:0000256" key="9">
    <source>
        <dbReference type="ARBA" id="ARBA00035207"/>
    </source>
</evidence>
<dbReference type="PANTHER" id="PTHR13501">
    <property type="entry name" value="CHLOROPLAST 50S RIBOSOMAL PROTEIN L22-RELATED"/>
    <property type="match status" value="1"/>
</dbReference>
<dbReference type="InterPro" id="IPR005727">
    <property type="entry name" value="Ribosomal_uL22_bac/chlpt-type"/>
</dbReference>
<protein>
    <recommendedName>
        <fullName evidence="9 10">Large ribosomal subunit protein uL22</fullName>
    </recommendedName>
</protein>
<evidence type="ECO:0000256" key="4">
    <source>
        <dbReference type="ARBA" id="ARBA00022730"/>
    </source>
</evidence>
<evidence type="ECO:0000256" key="10">
    <source>
        <dbReference type="HAMAP-Rule" id="MF_01331"/>
    </source>
</evidence>
<dbReference type="GO" id="GO:0019843">
    <property type="term" value="F:rRNA binding"/>
    <property type="evidence" value="ECO:0007669"/>
    <property type="project" value="UniProtKB-UniRule"/>
</dbReference>
<evidence type="ECO:0000256" key="8">
    <source>
        <dbReference type="ARBA" id="ARBA00025084"/>
    </source>
</evidence>
<dbReference type="EMBL" id="JAEKNR010000149">
    <property type="protein sequence ID" value="MBJ7599341.1"/>
    <property type="molecule type" value="Genomic_DNA"/>
</dbReference>
<dbReference type="InterPro" id="IPR001063">
    <property type="entry name" value="Ribosomal_uL22"/>
</dbReference>
<keyword evidence="6 10" id="KW-0689">Ribosomal protein</keyword>
<evidence type="ECO:0000256" key="12">
    <source>
        <dbReference type="RuleBase" id="RU004006"/>
    </source>
</evidence>
<name>A0A934KA14_9BACT</name>
<dbReference type="Gene3D" id="3.90.470.10">
    <property type="entry name" value="Ribosomal protein L22/L17"/>
    <property type="match status" value="1"/>
</dbReference>
<dbReference type="GO" id="GO:0006412">
    <property type="term" value="P:translation"/>
    <property type="evidence" value="ECO:0007669"/>
    <property type="project" value="UniProtKB-UniRule"/>
</dbReference>
<comment type="function">
    <text evidence="1 10">The globular domain of the protein is located near the polypeptide exit tunnel on the outside of the subunit, while an extended beta-hairpin is found that lines the wall of the exit tunnel in the center of the 70S ribosome.</text>
</comment>
<feature type="compositionally biased region" description="Low complexity" evidence="14">
    <location>
        <begin position="129"/>
        <end position="141"/>
    </location>
</feature>
<organism evidence="15 16">
    <name type="scientific">Candidatus Nephthysia bennettiae</name>
    <dbReference type="NCBI Taxonomy" id="3127016"/>
    <lineage>
        <taxon>Bacteria</taxon>
        <taxon>Bacillati</taxon>
        <taxon>Candidatus Dormiibacterota</taxon>
        <taxon>Candidatus Dormibacteria</taxon>
        <taxon>Candidatus Dormibacterales</taxon>
        <taxon>Candidatus Dormibacteraceae</taxon>
        <taxon>Candidatus Nephthysia</taxon>
    </lineage>
</organism>
<gene>
    <name evidence="10 15" type="primary">rplV</name>
    <name evidence="15" type="ORF">JF922_14855</name>
</gene>
<reference evidence="15" key="1">
    <citation type="submission" date="2020-10" db="EMBL/GenBank/DDBJ databases">
        <title>Ca. Dormibacterota MAGs.</title>
        <authorList>
            <person name="Montgomery K."/>
        </authorList>
    </citation>
    <scope>NUCLEOTIDE SEQUENCE [LARGE SCALE GENOMIC DNA]</scope>
    <source>
        <strain evidence="15">SC8812_S17_10</strain>
    </source>
</reference>
<evidence type="ECO:0000256" key="2">
    <source>
        <dbReference type="ARBA" id="ARBA00009451"/>
    </source>
</evidence>
<dbReference type="Pfam" id="PF00237">
    <property type="entry name" value="Ribosomal_L22"/>
    <property type="match status" value="1"/>
</dbReference>
<comment type="similarity">
    <text evidence="2 10 11">Belongs to the universal ribosomal protein uL22 family.</text>
</comment>
<keyword evidence="4 10" id="KW-0699">rRNA-binding</keyword>
<dbReference type="GO" id="GO:0005840">
    <property type="term" value="C:ribosome"/>
    <property type="evidence" value="ECO:0007669"/>
    <property type="project" value="UniProtKB-KW"/>
</dbReference>
<dbReference type="AlphaFoldDB" id="A0A934KA14"/>
<dbReference type="GO" id="GO:1990904">
    <property type="term" value="C:ribonucleoprotein complex"/>
    <property type="evidence" value="ECO:0007669"/>
    <property type="project" value="UniProtKB-KW"/>
</dbReference>
<evidence type="ECO:0000256" key="1">
    <source>
        <dbReference type="ARBA" id="ARBA00003478"/>
    </source>
</evidence>
<dbReference type="HAMAP" id="MF_01331_B">
    <property type="entry name" value="Ribosomal_uL22_B"/>
    <property type="match status" value="1"/>
</dbReference>
<keyword evidence="5 10" id="KW-0694">RNA-binding</keyword>
<evidence type="ECO:0000256" key="14">
    <source>
        <dbReference type="SAM" id="MobiDB-lite"/>
    </source>
</evidence>
<feature type="region of interest" description="Disordered" evidence="14">
    <location>
        <begin position="109"/>
        <end position="150"/>
    </location>
</feature>
<evidence type="ECO:0000256" key="13">
    <source>
        <dbReference type="RuleBase" id="RU004008"/>
    </source>
</evidence>
<evidence type="ECO:0000256" key="11">
    <source>
        <dbReference type="RuleBase" id="RU004005"/>
    </source>
</evidence>
<evidence type="ECO:0000256" key="5">
    <source>
        <dbReference type="ARBA" id="ARBA00022884"/>
    </source>
</evidence>
<feature type="compositionally biased region" description="Basic and acidic residues" evidence="14">
    <location>
        <begin position="109"/>
        <end position="119"/>
    </location>
</feature>
<evidence type="ECO:0000313" key="16">
    <source>
        <dbReference type="Proteomes" id="UP000612893"/>
    </source>
</evidence>
<dbReference type="CDD" id="cd00336">
    <property type="entry name" value="Ribosomal_L22"/>
    <property type="match status" value="1"/>
</dbReference>
<evidence type="ECO:0000256" key="7">
    <source>
        <dbReference type="ARBA" id="ARBA00023274"/>
    </source>
</evidence>